<reference evidence="2" key="2">
    <citation type="journal article" date="2022" name="Microbiol. Resour. Announc.">
        <title>Metagenome Sequencing to Explore Phylogenomics of Terrestrial Cyanobacteria.</title>
        <authorList>
            <person name="Ward R.D."/>
            <person name="Stajich J.E."/>
            <person name="Johansen J.R."/>
            <person name="Huntemann M."/>
            <person name="Clum A."/>
            <person name="Foster B."/>
            <person name="Foster B."/>
            <person name="Roux S."/>
            <person name="Palaniappan K."/>
            <person name="Varghese N."/>
            <person name="Mukherjee S."/>
            <person name="Reddy T.B.K."/>
            <person name="Daum C."/>
            <person name="Copeland A."/>
            <person name="Chen I.A."/>
            <person name="Ivanova N.N."/>
            <person name="Kyrpides N.C."/>
            <person name="Shapiro N."/>
            <person name="Eloe-Fadrosh E.A."/>
            <person name="Pietrasiak N."/>
        </authorList>
    </citation>
    <scope>NUCLEOTIDE SEQUENCE</scope>
    <source>
        <strain evidence="2">JT2-VF2</strain>
    </source>
</reference>
<protein>
    <submittedName>
        <fullName evidence="2">Uncharacterized protein</fullName>
    </submittedName>
</protein>
<dbReference type="AlphaFoldDB" id="A0A951PXC1"/>
<dbReference type="Proteomes" id="UP000715781">
    <property type="component" value="Unassembled WGS sequence"/>
</dbReference>
<reference evidence="2" key="1">
    <citation type="submission" date="2021-05" db="EMBL/GenBank/DDBJ databases">
        <authorList>
            <person name="Pietrasiak N."/>
            <person name="Ward R."/>
            <person name="Stajich J.E."/>
            <person name="Kurbessoian T."/>
        </authorList>
    </citation>
    <scope>NUCLEOTIDE SEQUENCE</scope>
    <source>
        <strain evidence="2">JT2-VF2</strain>
    </source>
</reference>
<name>A0A951PXC1_9NOST</name>
<feature type="chain" id="PRO_5037728553" evidence="1">
    <location>
        <begin position="27"/>
        <end position="162"/>
    </location>
</feature>
<evidence type="ECO:0000256" key="1">
    <source>
        <dbReference type="SAM" id="SignalP"/>
    </source>
</evidence>
<evidence type="ECO:0000313" key="2">
    <source>
        <dbReference type="EMBL" id="MBW4562059.1"/>
    </source>
</evidence>
<gene>
    <name evidence="2" type="ORF">KME32_13070</name>
</gene>
<feature type="signal peptide" evidence="1">
    <location>
        <begin position="1"/>
        <end position="26"/>
    </location>
</feature>
<dbReference type="EMBL" id="JAHHHN010000006">
    <property type="protein sequence ID" value="MBW4562059.1"/>
    <property type="molecule type" value="Genomic_DNA"/>
</dbReference>
<keyword evidence="1" id="KW-0732">Signal</keyword>
<comment type="caution">
    <text evidence="2">The sequence shown here is derived from an EMBL/GenBank/DDBJ whole genome shotgun (WGS) entry which is preliminary data.</text>
</comment>
<accession>A0A951PXC1</accession>
<proteinExistence type="predicted"/>
<organism evidence="2 3">
    <name type="scientific">Mojavia pulchra JT2-VF2</name>
    <dbReference type="NCBI Taxonomy" id="287848"/>
    <lineage>
        <taxon>Bacteria</taxon>
        <taxon>Bacillati</taxon>
        <taxon>Cyanobacteriota</taxon>
        <taxon>Cyanophyceae</taxon>
        <taxon>Nostocales</taxon>
        <taxon>Nostocaceae</taxon>
    </lineage>
</organism>
<sequence length="162" mass="18107">MKSPDGASIITLSTIVLLSVASLANAQSPLQTNPSRTIRGSQILPYLLDNPTDNSLMRVRCIPQDRQEVDRDRRIIRDSLLRQTPSDRVARPVTQPHCVRLSQSGALGEPVLPEQAWQQTGDRNENITIEIEGSCQNVNIRVQDGSKFSDFPAYNPYLDLLR</sequence>
<evidence type="ECO:0000313" key="3">
    <source>
        <dbReference type="Proteomes" id="UP000715781"/>
    </source>
</evidence>